<comment type="similarity">
    <text evidence="1">Belongs to the ROK (NagC/XylR) family.</text>
</comment>
<dbReference type="PANTHER" id="PTHR18964">
    <property type="entry name" value="ROK (REPRESSOR, ORF, KINASE) FAMILY"/>
    <property type="match status" value="1"/>
</dbReference>
<dbReference type="EMBL" id="QKZK01000003">
    <property type="protein sequence ID" value="PZX20063.1"/>
    <property type="molecule type" value="Genomic_DNA"/>
</dbReference>
<dbReference type="InterPro" id="IPR043129">
    <property type="entry name" value="ATPase_NBD"/>
</dbReference>
<dbReference type="AlphaFoldDB" id="A0A2W7NKR7"/>
<sequence>MNDSPMGGWNTQTQKEILQMKKIAIGIDIGGTNSAIGVVDADGNVLAKGGISTPSHGDVDRYVKDLAEAVREMLKSVMQINANFEVIGIGIGAPNGNYYSGTIEYAPNLSFKGVVHLVELLKKQFPEYAHIALTNDANAAAIGEMIYGGAKGMKNFVMYTLGTGVGSGVVVNGDLVYGHDGFAGECGHTTLIPDGRLCGCGAKGHLEAYCSAPGMKRTAFELLAKYNAIDSQLASKTFQNMESKDIYDAAVKGDKVALEVFELTGKYLGQGIADTVHHLSPEAIFLFGGPTAAGDFIFKPTIASMEAHLLPIFKNKVKVLPSKLSAGDAAIVGASALVWKELDK</sequence>
<keyword evidence="3" id="KW-1185">Reference proteome</keyword>
<dbReference type="GO" id="GO:0016301">
    <property type="term" value="F:kinase activity"/>
    <property type="evidence" value="ECO:0007669"/>
    <property type="project" value="UniProtKB-KW"/>
</dbReference>
<protein>
    <submittedName>
        <fullName evidence="2">Glucokinase</fullName>
    </submittedName>
</protein>
<dbReference type="InterPro" id="IPR049874">
    <property type="entry name" value="ROK_cs"/>
</dbReference>
<evidence type="ECO:0000256" key="1">
    <source>
        <dbReference type="ARBA" id="ARBA00006479"/>
    </source>
</evidence>
<dbReference type="PANTHER" id="PTHR18964:SF149">
    <property type="entry name" value="BIFUNCTIONAL UDP-N-ACETYLGLUCOSAMINE 2-EPIMERASE_N-ACETYLMANNOSAMINE KINASE"/>
    <property type="match status" value="1"/>
</dbReference>
<dbReference type="InterPro" id="IPR000600">
    <property type="entry name" value="ROK"/>
</dbReference>
<evidence type="ECO:0000313" key="2">
    <source>
        <dbReference type="EMBL" id="PZX20063.1"/>
    </source>
</evidence>
<dbReference type="PROSITE" id="PS01125">
    <property type="entry name" value="ROK"/>
    <property type="match status" value="1"/>
</dbReference>
<comment type="caution">
    <text evidence="2">The sequence shown here is derived from an EMBL/GenBank/DDBJ whole genome shotgun (WGS) entry which is preliminary data.</text>
</comment>
<organism evidence="2 3">
    <name type="scientific">Breznakibacter xylanolyticus</name>
    <dbReference type="NCBI Taxonomy" id="990"/>
    <lineage>
        <taxon>Bacteria</taxon>
        <taxon>Pseudomonadati</taxon>
        <taxon>Bacteroidota</taxon>
        <taxon>Bacteroidia</taxon>
        <taxon>Marinilabiliales</taxon>
        <taxon>Marinilabiliaceae</taxon>
        <taxon>Breznakibacter</taxon>
    </lineage>
</organism>
<name>A0A2W7NKR7_9BACT</name>
<keyword evidence="2" id="KW-0808">Transferase</keyword>
<reference evidence="2 3" key="1">
    <citation type="submission" date="2018-06" db="EMBL/GenBank/DDBJ databases">
        <title>Genomic Encyclopedia of Archaeal and Bacterial Type Strains, Phase II (KMG-II): from individual species to whole genera.</title>
        <authorList>
            <person name="Goeker M."/>
        </authorList>
    </citation>
    <scope>NUCLEOTIDE SEQUENCE [LARGE SCALE GENOMIC DNA]</scope>
    <source>
        <strain evidence="2 3">DSM 6779</strain>
    </source>
</reference>
<dbReference type="Gene3D" id="3.30.420.40">
    <property type="match status" value="2"/>
</dbReference>
<dbReference type="Proteomes" id="UP000249239">
    <property type="component" value="Unassembled WGS sequence"/>
</dbReference>
<dbReference type="Pfam" id="PF00480">
    <property type="entry name" value="ROK"/>
    <property type="match status" value="1"/>
</dbReference>
<dbReference type="SUPFAM" id="SSF53067">
    <property type="entry name" value="Actin-like ATPase domain"/>
    <property type="match status" value="1"/>
</dbReference>
<accession>A0A2W7NKR7</accession>
<gene>
    <name evidence="2" type="ORF">LX69_00515</name>
</gene>
<keyword evidence="2" id="KW-0418">Kinase</keyword>
<evidence type="ECO:0000313" key="3">
    <source>
        <dbReference type="Proteomes" id="UP000249239"/>
    </source>
</evidence>
<proteinExistence type="inferred from homology"/>